<dbReference type="FunFam" id="3.30.160.60:FF:002061">
    <property type="entry name" value="Uncharacterized protein"/>
    <property type="match status" value="1"/>
</dbReference>
<evidence type="ECO:0000256" key="12">
    <source>
        <dbReference type="SAM" id="MobiDB-lite"/>
    </source>
</evidence>
<evidence type="ECO:0000259" key="13">
    <source>
        <dbReference type="PROSITE" id="PS50157"/>
    </source>
</evidence>
<keyword evidence="4" id="KW-0677">Repeat</keyword>
<dbReference type="SMART" id="SM00355">
    <property type="entry name" value="ZnF_C2H2"/>
    <property type="match status" value="12"/>
</dbReference>
<evidence type="ECO:0000256" key="11">
    <source>
        <dbReference type="PROSITE-ProRule" id="PRU00042"/>
    </source>
</evidence>
<feature type="compositionally biased region" description="Basic and acidic residues" evidence="12">
    <location>
        <begin position="752"/>
        <end position="766"/>
    </location>
</feature>
<dbReference type="FunFam" id="3.30.160.60:FF:000557">
    <property type="entry name" value="zinc finger and SCAN domain-containing protein 29"/>
    <property type="match status" value="1"/>
</dbReference>
<reference evidence="15" key="1">
    <citation type="submission" date="2022-12" db="EMBL/GenBank/DDBJ databases">
        <authorList>
            <person name="Alioto T."/>
            <person name="Alioto T."/>
            <person name="Gomez Garrido J."/>
        </authorList>
    </citation>
    <scope>NUCLEOTIDE SEQUENCE</scope>
</reference>
<feature type="domain" description="C2H2-type" evidence="13">
    <location>
        <begin position="502"/>
        <end position="529"/>
    </location>
</feature>
<evidence type="ECO:0000256" key="7">
    <source>
        <dbReference type="ARBA" id="ARBA00023015"/>
    </source>
</evidence>
<dbReference type="FunFam" id="3.30.160.60:FF:001270">
    <property type="entry name" value="zinc finger protein 583 isoform X1"/>
    <property type="match status" value="1"/>
</dbReference>
<dbReference type="FunFam" id="1.10.4020.10:FF:000001">
    <property type="entry name" value="zinc finger protein 263 isoform X1"/>
    <property type="match status" value="1"/>
</dbReference>
<feature type="domain" description="C2H2-type" evidence="13">
    <location>
        <begin position="586"/>
        <end position="613"/>
    </location>
</feature>
<feature type="domain" description="C2H2-type" evidence="13">
    <location>
        <begin position="446"/>
        <end position="473"/>
    </location>
</feature>
<evidence type="ECO:0000256" key="6">
    <source>
        <dbReference type="ARBA" id="ARBA00022833"/>
    </source>
</evidence>
<dbReference type="PROSITE" id="PS50804">
    <property type="entry name" value="SCAN_BOX"/>
    <property type="match status" value="1"/>
</dbReference>
<feature type="region of interest" description="Disordered" evidence="12">
    <location>
        <begin position="20"/>
        <end position="45"/>
    </location>
</feature>
<evidence type="ECO:0000256" key="2">
    <source>
        <dbReference type="ARBA" id="ARBA00006991"/>
    </source>
</evidence>
<feature type="domain" description="C2H2-type" evidence="13">
    <location>
        <begin position="474"/>
        <end position="501"/>
    </location>
</feature>
<dbReference type="InterPro" id="IPR013087">
    <property type="entry name" value="Znf_C2H2_type"/>
</dbReference>
<dbReference type="AlphaFoldDB" id="A0AA35NYH5"/>
<proteinExistence type="inferred from homology"/>
<evidence type="ECO:0000256" key="3">
    <source>
        <dbReference type="ARBA" id="ARBA00022723"/>
    </source>
</evidence>
<feature type="domain" description="C2H2-type" evidence="13">
    <location>
        <begin position="530"/>
        <end position="557"/>
    </location>
</feature>
<dbReference type="InterPro" id="IPR050636">
    <property type="entry name" value="C2H2-ZF_domain-containing"/>
</dbReference>
<keyword evidence="6" id="KW-0862">Zinc</keyword>
<dbReference type="GO" id="GO:0005634">
    <property type="term" value="C:nucleus"/>
    <property type="evidence" value="ECO:0007669"/>
    <property type="project" value="UniProtKB-SubCell"/>
</dbReference>
<dbReference type="FunFam" id="3.30.160.60:FF:000638">
    <property type="entry name" value="Zinc finger protein 184"/>
    <property type="match status" value="1"/>
</dbReference>
<dbReference type="InterPro" id="IPR003309">
    <property type="entry name" value="SCAN_dom"/>
</dbReference>
<evidence type="ECO:0000256" key="1">
    <source>
        <dbReference type="ARBA" id="ARBA00004123"/>
    </source>
</evidence>
<dbReference type="PROSITE" id="PS00028">
    <property type="entry name" value="ZINC_FINGER_C2H2_1"/>
    <property type="match status" value="12"/>
</dbReference>
<keyword evidence="16" id="KW-1185">Reference proteome</keyword>
<name>A0AA35NYH5_9SAUR</name>
<keyword evidence="10" id="KW-0539">Nucleus</keyword>
<dbReference type="Proteomes" id="UP001178461">
    <property type="component" value="Chromosome 2"/>
</dbReference>
<dbReference type="CDD" id="cd07936">
    <property type="entry name" value="SCAN"/>
    <property type="match status" value="1"/>
</dbReference>
<protein>
    <submittedName>
        <fullName evidence="15">Finger and SCAN domain-containing 2-like</fullName>
    </submittedName>
</protein>
<dbReference type="FunFam" id="3.30.160.60:FF:001872">
    <property type="entry name" value="Zinc finger protein"/>
    <property type="match status" value="1"/>
</dbReference>
<dbReference type="PANTHER" id="PTHR47772">
    <property type="entry name" value="ZINC FINGER PROTEIN 200"/>
    <property type="match status" value="1"/>
</dbReference>
<feature type="domain" description="SCAN box" evidence="14">
    <location>
        <begin position="156"/>
        <end position="238"/>
    </location>
</feature>
<evidence type="ECO:0000256" key="8">
    <source>
        <dbReference type="ARBA" id="ARBA00023125"/>
    </source>
</evidence>
<dbReference type="GO" id="GO:0008270">
    <property type="term" value="F:zinc ion binding"/>
    <property type="evidence" value="ECO:0007669"/>
    <property type="project" value="UniProtKB-KW"/>
</dbReference>
<dbReference type="FunFam" id="3.30.160.60:FF:001480">
    <property type="entry name" value="Si:cabz01071911.3"/>
    <property type="match status" value="1"/>
</dbReference>
<dbReference type="Gene3D" id="1.10.4020.10">
    <property type="entry name" value="DNA breaking-rejoining enzymes"/>
    <property type="match status" value="1"/>
</dbReference>
<dbReference type="SUPFAM" id="SSF47353">
    <property type="entry name" value="Retrovirus capsid dimerization domain-like"/>
    <property type="match status" value="1"/>
</dbReference>
<keyword evidence="7" id="KW-0805">Transcription regulation</keyword>
<keyword evidence="5 11" id="KW-0863">Zinc-finger</keyword>
<evidence type="ECO:0000313" key="15">
    <source>
        <dbReference type="EMBL" id="CAI5768414.1"/>
    </source>
</evidence>
<sequence length="774" mass="87250">MASKRRNAAVWAVPRDVLLEDTVKEEASESEPEEAAGTGPLALRSESLKELWEGTITEHIKQEPEEVPQEECWEAQCQGLLKVVRSPQSEPGNLQLASNGPRDAQASFEGRSDTGRGKVIRHLPGPGGDVSQPTHSILALDRGEVKKEAPSQEVERLCFRQFLYQEAEGPRDLCGMLWRLCHRWLQPERRTKEQMLELVILEQFLAVLPPEMQTWVREGGPETCGQAVGLAEDFLERQQENEHEIQQVLWPFKEKADDSPEADGALSDSGEWPLTKVEDSAADAPWLDNERACWKKNLPINSEGAELRWMLPGRSEQTVSRYPYWGEASENQQETHPHNEEGKSVPFQLPAMPVQQRFLKGETCAECGKSFRCKAELTEHQRMHSGEKPYICSDCGKSFCSRNVLVAHQRIHSGENRFSCSDCGKNFSQQSHLTAHERTHRQEKPFVCPDCGQSFRGHSGLAAHLRIHTGERPYHCPDCGKSFRQRFDLNRHQRIHTGEKPHQCPDCPKSFRNRSAFVVHRRIHTEEKPYPCSGCGKRFRHRTNLLTHERLHTGEKPYKCTVCDKSFVESSSLMKHKRAHTGEKPYKCAECGKCFSQNAGLVQHEKIHTGEKPFQCPDCPKSFRDKSAFVVHHRTHTREKPFNCSICEKSFSHRSNLLKHERTHTGVKPYKCLECGKGFTQKSSLLSHARSHRPRIPEGASPLASFSLGMEVQLLGGPSGSSVTVRSEAIGNQALGLLSSGPCPVECPPLRGQKDKQLHDFPEKSEGSSVSGSF</sequence>
<evidence type="ECO:0000259" key="14">
    <source>
        <dbReference type="PROSITE" id="PS50804"/>
    </source>
</evidence>
<accession>A0AA35NYH5</accession>
<dbReference type="SUPFAM" id="SSF57667">
    <property type="entry name" value="beta-beta-alpha zinc fingers"/>
    <property type="match status" value="7"/>
</dbReference>
<organism evidence="15 16">
    <name type="scientific">Podarcis lilfordi</name>
    <name type="common">Lilford's wall lizard</name>
    <dbReference type="NCBI Taxonomy" id="74358"/>
    <lineage>
        <taxon>Eukaryota</taxon>
        <taxon>Metazoa</taxon>
        <taxon>Chordata</taxon>
        <taxon>Craniata</taxon>
        <taxon>Vertebrata</taxon>
        <taxon>Euteleostomi</taxon>
        <taxon>Lepidosauria</taxon>
        <taxon>Squamata</taxon>
        <taxon>Bifurcata</taxon>
        <taxon>Unidentata</taxon>
        <taxon>Episquamata</taxon>
        <taxon>Laterata</taxon>
        <taxon>Lacertibaenia</taxon>
        <taxon>Lacertidae</taxon>
        <taxon>Podarcis</taxon>
    </lineage>
</organism>
<dbReference type="FunFam" id="3.30.160.60:FF:001498">
    <property type="entry name" value="Zinc finger protein 404"/>
    <property type="match status" value="1"/>
</dbReference>
<dbReference type="Pfam" id="PF02023">
    <property type="entry name" value="SCAN"/>
    <property type="match status" value="1"/>
</dbReference>
<feature type="domain" description="C2H2-type" evidence="13">
    <location>
        <begin position="614"/>
        <end position="641"/>
    </location>
</feature>
<dbReference type="PROSITE" id="PS50157">
    <property type="entry name" value="ZINC_FINGER_C2H2_2"/>
    <property type="match status" value="12"/>
</dbReference>
<feature type="domain" description="C2H2-type" evidence="13">
    <location>
        <begin position="558"/>
        <end position="585"/>
    </location>
</feature>
<feature type="domain" description="C2H2-type" evidence="13">
    <location>
        <begin position="362"/>
        <end position="389"/>
    </location>
</feature>
<dbReference type="SMART" id="SM00431">
    <property type="entry name" value="SCAN"/>
    <property type="match status" value="1"/>
</dbReference>
<feature type="domain" description="C2H2-type" evidence="13">
    <location>
        <begin position="390"/>
        <end position="417"/>
    </location>
</feature>
<dbReference type="InterPro" id="IPR036236">
    <property type="entry name" value="Znf_C2H2_sf"/>
</dbReference>
<evidence type="ECO:0000256" key="4">
    <source>
        <dbReference type="ARBA" id="ARBA00022737"/>
    </source>
</evidence>
<feature type="domain" description="C2H2-type" evidence="13">
    <location>
        <begin position="670"/>
        <end position="697"/>
    </location>
</feature>
<dbReference type="InterPro" id="IPR038269">
    <property type="entry name" value="SCAN_sf"/>
</dbReference>
<feature type="region of interest" description="Disordered" evidence="12">
    <location>
        <begin position="89"/>
        <end position="134"/>
    </location>
</feature>
<dbReference type="GO" id="GO:0043565">
    <property type="term" value="F:sequence-specific DNA binding"/>
    <property type="evidence" value="ECO:0007669"/>
    <property type="project" value="UniProtKB-ARBA"/>
</dbReference>
<dbReference type="FunFam" id="3.30.160.60:FF:000135">
    <property type="entry name" value="Zinc finger protein 358"/>
    <property type="match status" value="1"/>
</dbReference>
<dbReference type="EMBL" id="OX395127">
    <property type="protein sequence ID" value="CAI5768414.1"/>
    <property type="molecule type" value="Genomic_DNA"/>
</dbReference>
<gene>
    <name evidence="15" type="ORF">PODLI_1B001435</name>
</gene>
<comment type="similarity">
    <text evidence="2">Belongs to the krueppel C2H2-type zinc-finger protein family.</text>
</comment>
<feature type="domain" description="C2H2-type" evidence="13">
    <location>
        <begin position="418"/>
        <end position="445"/>
    </location>
</feature>
<evidence type="ECO:0000256" key="10">
    <source>
        <dbReference type="ARBA" id="ARBA00023242"/>
    </source>
</evidence>
<dbReference type="FunFam" id="3.30.160.60:FF:002343">
    <property type="entry name" value="Zinc finger protein 33A"/>
    <property type="match status" value="4"/>
</dbReference>
<keyword evidence="3" id="KW-0479">Metal-binding</keyword>
<evidence type="ECO:0000256" key="9">
    <source>
        <dbReference type="ARBA" id="ARBA00023163"/>
    </source>
</evidence>
<dbReference type="Gene3D" id="3.30.160.60">
    <property type="entry name" value="Classic Zinc Finger"/>
    <property type="match status" value="12"/>
</dbReference>
<evidence type="ECO:0000313" key="16">
    <source>
        <dbReference type="Proteomes" id="UP001178461"/>
    </source>
</evidence>
<dbReference type="PANTHER" id="PTHR47772:SF13">
    <property type="entry name" value="GASTRULA ZINC FINGER PROTEIN XLCGF49.1-LIKE-RELATED"/>
    <property type="match status" value="1"/>
</dbReference>
<feature type="domain" description="C2H2-type" evidence="13">
    <location>
        <begin position="642"/>
        <end position="669"/>
    </location>
</feature>
<feature type="region of interest" description="Disordered" evidence="12">
    <location>
        <begin position="748"/>
        <end position="774"/>
    </location>
</feature>
<dbReference type="Pfam" id="PF00096">
    <property type="entry name" value="zf-C2H2"/>
    <property type="match status" value="12"/>
</dbReference>
<keyword evidence="8" id="KW-0238">DNA-binding</keyword>
<comment type="subcellular location">
    <subcellularLocation>
        <location evidence="1">Nucleus</location>
    </subcellularLocation>
</comment>
<evidence type="ECO:0000256" key="5">
    <source>
        <dbReference type="ARBA" id="ARBA00022771"/>
    </source>
</evidence>
<feature type="compositionally biased region" description="Polar residues" evidence="12">
    <location>
        <begin position="89"/>
        <end position="98"/>
    </location>
</feature>
<keyword evidence="9" id="KW-0804">Transcription</keyword>